<dbReference type="Proteomes" id="UP000267841">
    <property type="component" value="Unassembled WGS sequence"/>
</dbReference>
<reference evidence="1 2" key="1">
    <citation type="submission" date="2018-10" db="EMBL/GenBank/DDBJ databases">
        <title>Genomic Encyclopedia of Archaeal and Bacterial Type Strains, Phase II (KMG-II): from individual species to whole genera.</title>
        <authorList>
            <person name="Goeker M."/>
        </authorList>
    </citation>
    <scope>NUCLEOTIDE SEQUENCE [LARGE SCALE GENOMIC DNA]</scope>
    <source>
        <strain evidence="1 2">DSM 16510</strain>
    </source>
</reference>
<dbReference type="RefSeq" id="WP_121011012.1">
    <property type="nucleotide sequence ID" value="NZ_RCCJ01000001.1"/>
</dbReference>
<comment type="caution">
    <text evidence="1">The sequence shown here is derived from an EMBL/GenBank/DDBJ whole genome shotgun (WGS) entry which is preliminary data.</text>
</comment>
<gene>
    <name evidence="1" type="ORF">BCF55_1058</name>
</gene>
<accession>A0A497XPA5</accession>
<dbReference type="AlphaFoldDB" id="A0A497XPA5"/>
<dbReference type="EMBL" id="RCCJ01000001">
    <property type="protein sequence ID" value="RLJ70775.1"/>
    <property type="molecule type" value="Genomic_DNA"/>
</dbReference>
<proteinExistence type="predicted"/>
<protein>
    <submittedName>
        <fullName evidence="1">Uncharacterized protein</fullName>
    </submittedName>
</protein>
<sequence>MKGFVFALLAGAGVVLAVERDPYHGEGAFWLPGDIKRECVKDIPAYEYKGEGAFWLPGEKEREDTDFEVKGKRYSGEGAFWLPL</sequence>
<organism evidence="1 2">
    <name type="scientific">Hydrogenivirga caldilitoris</name>
    <dbReference type="NCBI Taxonomy" id="246264"/>
    <lineage>
        <taxon>Bacteria</taxon>
        <taxon>Pseudomonadati</taxon>
        <taxon>Aquificota</taxon>
        <taxon>Aquificia</taxon>
        <taxon>Aquificales</taxon>
        <taxon>Aquificaceae</taxon>
        <taxon>Hydrogenivirga</taxon>
    </lineage>
</organism>
<evidence type="ECO:0000313" key="2">
    <source>
        <dbReference type="Proteomes" id="UP000267841"/>
    </source>
</evidence>
<name>A0A497XPA5_9AQUI</name>
<keyword evidence="2" id="KW-1185">Reference proteome</keyword>
<evidence type="ECO:0000313" key="1">
    <source>
        <dbReference type="EMBL" id="RLJ70775.1"/>
    </source>
</evidence>